<dbReference type="SUPFAM" id="SSF57667">
    <property type="entry name" value="beta-beta-alpha zinc fingers"/>
    <property type="match status" value="5"/>
</dbReference>
<dbReference type="FunFam" id="3.30.160.60:FF:000012">
    <property type="entry name" value="RB-associated KRAB zinc finger protein-like"/>
    <property type="match status" value="1"/>
</dbReference>
<keyword evidence="8" id="KW-0238">DNA-binding</keyword>
<keyword evidence="4" id="KW-0677">Repeat</keyword>
<dbReference type="VEuPathDB" id="VectorBase:CQUJHB012570"/>
<feature type="compositionally biased region" description="Basic residues" evidence="12">
    <location>
        <begin position="694"/>
        <end position="703"/>
    </location>
</feature>
<comment type="similarity">
    <text evidence="2">Belongs to the krueppel C2H2-type zinc-finger protein family.</text>
</comment>
<dbReference type="FunFam" id="3.30.160.60:FF:001156">
    <property type="entry name" value="Zinc finger protein 407"/>
    <property type="match status" value="1"/>
</dbReference>
<feature type="domain" description="C2H2-type" evidence="13">
    <location>
        <begin position="374"/>
        <end position="402"/>
    </location>
</feature>
<dbReference type="GO" id="GO:0000977">
    <property type="term" value="F:RNA polymerase II transcription regulatory region sequence-specific DNA binding"/>
    <property type="evidence" value="ECO:0007669"/>
    <property type="project" value="TreeGrafter"/>
</dbReference>
<evidence type="ECO:0000256" key="4">
    <source>
        <dbReference type="ARBA" id="ARBA00022737"/>
    </source>
</evidence>
<dbReference type="HOGENOM" id="CLU_375204_0_0_1"/>
<dbReference type="GO" id="GO:0008270">
    <property type="term" value="F:zinc ion binding"/>
    <property type="evidence" value="ECO:0007669"/>
    <property type="project" value="UniProtKB-KW"/>
</dbReference>
<evidence type="ECO:0000256" key="9">
    <source>
        <dbReference type="ARBA" id="ARBA00023163"/>
    </source>
</evidence>
<dbReference type="eggNOG" id="KOG1721">
    <property type="taxonomic scope" value="Eukaryota"/>
</dbReference>
<evidence type="ECO:0000259" key="13">
    <source>
        <dbReference type="PROSITE" id="PS50157"/>
    </source>
</evidence>
<keyword evidence="9" id="KW-0804">Transcription</keyword>
<keyword evidence="3" id="KW-0479">Metal-binding</keyword>
<evidence type="ECO:0000256" key="11">
    <source>
        <dbReference type="PROSITE-ProRule" id="PRU00042"/>
    </source>
</evidence>
<dbReference type="InterPro" id="IPR036236">
    <property type="entry name" value="Znf_C2H2_sf"/>
</dbReference>
<feature type="domain" description="C2H2-type" evidence="13">
    <location>
        <begin position="403"/>
        <end position="431"/>
    </location>
</feature>
<evidence type="ECO:0000256" key="1">
    <source>
        <dbReference type="ARBA" id="ARBA00004123"/>
    </source>
</evidence>
<feature type="compositionally biased region" description="Basic residues" evidence="12">
    <location>
        <begin position="592"/>
        <end position="601"/>
    </location>
</feature>
<sequence length="740" mass="83727">MVTLSAFPFEKQEIGCKICDGTSGAMESIFCAPDNSRLLEKIFKCTNVRVVPVCGIISPVCEFCHDRINQFDESFKPRCSEYVVEKVKRSVEPDDDPFGCLEDPMAVEEENKAVKVVEVPKVREVKVPKILEEAKVGVENVTEQVDEIRKELNNLLEAVEEDQVEHDDWDDHHENDEESSEAEEKPKSKREVFDKPRKLSKCEVCGKEVAYLKDHMRVHKKEKKFKCPHCDRGFSQSSNLVYHVRKHTGDKPFVCTYDKCDKAFICKAHLLSHEEFTSERAAKTHELKHAEQLVCKICFTHFESARLLKFHMKSHDRKQFQCLNCPKSFIREDVLTKHIQRVHVDGLGKPNQTVILVAPERAQAQLDAGLEEPYCCLVCDKLFSTSQSLKVHLRIHITGARPFPCVKCPRSFNQKEHLRVHDRTIHTGERPFGCTVCGERFVRAHSLKEHMLGHGSGLVQEAELEVSEEVEVITGDVCPEEIGGDAQLVELASSVVPETGQVVVKFEPLKGIRRSKASADQRHPPLKGIRRSKASAARRHPPIKGIRRSKASADQRHPPIKGIRRSKASADQRHPPIKGIRRSKASADQRHPPIKGIRRSKASADQRHPPIKGIRRSKASADQRHPPIKGIRRSKASADQRHPPIKGIRRSKASADQRHPPIKGIRRSKASADQRHPPIKGIRRSKASADQRHPPIKGIRRSKASADQRHPPIKGIRRSKASAARRDPPRKGIWPVEGIR</sequence>
<dbReference type="PANTHER" id="PTHR24409:SF295">
    <property type="entry name" value="AZ2-RELATED"/>
    <property type="match status" value="1"/>
</dbReference>
<feature type="domain" description="C2H2-type" evidence="13">
    <location>
        <begin position="225"/>
        <end position="252"/>
    </location>
</feature>
<name>B0X0L9_CULQU</name>
<organism>
    <name type="scientific">Culex quinquefasciatus</name>
    <name type="common">Southern house mosquito</name>
    <name type="synonym">Culex pungens</name>
    <dbReference type="NCBI Taxonomy" id="7176"/>
    <lineage>
        <taxon>Eukaryota</taxon>
        <taxon>Metazoa</taxon>
        <taxon>Ecdysozoa</taxon>
        <taxon>Arthropoda</taxon>
        <taxon>Hexapoda</taxon>
        <taxon>Insecta</taxon>
        <taxon>Pterygota</taxon>
        <taxon>Neoptera</taxon>
        <taxon>Endopterygota</taxon>
        <taxon>Diptera</taxon>
        <taxon>Nematocera</taxon>
        <taxon>Culicoidea</taxon>
        <taxon>Culicidae</taxon>
        <taxon>Culicinae</taxon>
        <taxon>Culicini</taxon>
        <taxon>Culex</taxon>
        <taxon>Culex</taxon>
    </lineage>
</organism>
<evidence type="ECO:0000256" key="5">
    <source>
        <dbReference type="ARBA" id="ARBA00022771"/>
    </source>
</evidence>
<comment type="subcellular location">
    <subcellularLocation>
        <location evidence="1">Nucleus</location>
    </subcellularLocation>
</comment>
<dbReference type="EMBL" id="DS232241">
    <property type="protein sequence ID" value="EDS38180.1"/>
    <property type="molecule type" value="Genomic_DNA"/>
</dbReference>
<dbReference type="FunFam" id="3.30.160.60:FF:000446">
    <property type="entry name" value="Zinc finger protein"/>
    <property type="match status" value="1"/>
</dbReference>
<feature type="compositionally biased region" description="Basic residues" evidence="12">
    <location>
        <begin position="711"/>
        <end position="720"/>
    </location>
</feature>
<dbReference type="Pfam" id="PF00096">
    <property type="entry name" value="zf-C2H2"/>
    <property type="match status" value="5"/>
</dbReference>
<feature type="compositionally biased region" description="Basic residues" evidence="12">
    <location>
        <begin position="575"/>
        <end position="584"/>
    </location>
</feature>
<gene>
    <name evidence="15" type="primary">6045913</name>
    <name evidence="14" type="ORF">CpipJ_CPIJ013068</name>
</gene>
<dbReference type="PROSITE" id="PS50157">
    <property type="entry name" value="ZINC_FINGER_C2H2_2"/>
    <property type="match status" value="6"/>
</dbReference>
<dbReference type="FunFam" id="3.30.160.60:FF:000624">
    <property type="entry name" value="zinc finger protein 697"/>
    <property type="match status" value="1"/>
</dbReference>
<evidence type="ECO:0000313" key="14">
    <source>
        <dbReference type="EMBL" id="EDS38180.1"/>
    </source>
</evidence>
<feature type="compositionally biased region" description="Basic residues" evidence="12">
    <location>
        <begin position="643"/>
        <end position="652"/>
    </location>
</feature>
<evidence type="ECO:0000256" key="12">
    <source>
        <dbReference type="SAM" id="MobiDB-lite"/>
    </source>
</evidence>
<feature type="domain" description="C2H2-type" evidence="13">
    <location>
        <begin position="432"/>
        <end position="454"/>
    </location>
</feature>
<feature type="region of interest" description="Disordered" evidence="12">
    <location>
        <begin position="161"/>
        <end position="192"/>
    </location>
</feature>
<dbReference type="VEuPathDB" id="VectorBase:CPIJ013068"/>
<dbReference type="PANTHER" id="PTHR24409">
    <property type="entry name" value="ZINC FINGER PROTEIN 142"/>
    <property type="match status" value="1"/>
</dbReference>
<dbReference type="KEGG" id="cqu:CpipJ_CPIJ013068"/>
<evidence type="ECO:0000256" key="3">
    <source>
        <dbReference type="ARBA" id="ARBA00022723"/>
    </source>
</evidence>
<accession>B0X0L9</accession>
<feature type="compositionally biased region" description="Basic residues" evidence="12">
    <location>
        <begin position="626"/>
        <end position="635"/>
    </location>
</feature>
<keyword evidence="10" id="KW-0539">Nucleus</keyword>
<feature type="domain" description="C2H2-type" evidence="13">
    <location>
        <begin position="253"/>
        <end position="284"/>
    </location>
</feature>
<dbReference type="SMART" id="SM00355">
    <property type="entry name" value="ZnF_C2H2"/>
    <property type="match status" value="8"/>
</dbReference>
<dbReference type="GO" id="GO:0005634">
    <property type="term" value="C:nucleus"/>
    <property type="evidence" value="ECO:0007669"/>
    <property type="project" value="UniProtKB-SubCell"/>
</dbReference>
<feature type="compositionally biased region" description="Basic residues" evidence="12">
    <location>
        <begin position="677"/>
        <end position="686"/>
    </location>
</feature>
<evidence type="ECO:0000256" key="6">
    <source>
        <dbReference type="ARBA" id="ARBA00022833"/>
    </source>
</evidence>
<feature type="compositionally biased region" description="Basic residues" evidence="12">
    <location>
        <begin position="524"/>
        <end position="550"/>
    </location>
</feature>
<dbReference type="AlphaFoldDB" id="B0X0L9"/>
<dbReference type="OrthoDB" id="8117402at2759"/>
<dbReference type="Proteomes" id="UP000002320">
    <property type="component" value="Unassembled WGS sequence"/>
</dbReference>
<dbReference type="PROSITE" id="PS00028">
    <property type="entry name" value="ZINC_FINGER_C2H2_1"/>
    <property type="match status" value="5"/>
</dbReference>
<evidence type="ECO:0000313" key="16">
    <source>
        <dbReference type="Proteomes" id="UP000002320"/>
    </source>
</evidence>
<feature type="compositionally biased region" description="Basic and acidic residues" evidence="12">
    <location>
        <begin position="182"/>
        <end position="192"/>
    </location>
</feature>
<evidence type="ECO:0000256" key="10">
    <source>
        <dbReference type="ARBA" id="ARBA00023242"/>
    </source>
</evidence>
<proteinExistence type="inferred from homology"/>
<keyword evidence="6" id="KW-0862">Zinc</keyword>
<keyword evidence="16" id="KW-1185">Reference proteome</keyword>
<feature type="region of interest" description="Disordered" evidence="12">
    <location>
        <begin position="514"/>
        <end position="740"/>
    </location>
</feature>
<evidence type="ECO:0000313" key="15">
    <source>
        <dbReference type="EnsemblMetazoa" id="CPIJ013068-PA"/>
    </source>
</evidence>
<evidence type="ECO:0000256" key="7">
    <source>
        <dbReference type="ARBA" id="ARBA00023015"/>
    </source>
</evidence>
<dbReference type="EnsemblMetazoa" id="CPIJ013068-RA">
    <property type="protein sequence ID" value="CPIJ013068-PA"/>
    <property type="gene ID" value="CPIJ013068"/>
</dbReference>
<dbReference type="OMA" id="HEEFTSE"/>
<dbReference type="GO" id="GO:0000981">
    <property type="term" value="F:DNA-binding transcription factor activity, RNA polymerase II-specific"/>
    <property type="evidence" value="ECO:0007669"/>
    <property type="project" value="TreeGrafter"/>
</dbReference>
<keyword evidence="7" id="KW-0805">Transcription regulation</keyword>
<reference evidence="15" key="2">
    <citation type="submission" date="2020-05" db="UniProtKB">
        <authorList>
            <consortium name="EnsemblMetazoa"/>
        </authorList>
    </citation>
    <scope>IDENTIFICATION</scope>
    <source>
        <strain evidence="15">JHB</strain>
    </source>
</reference>
<evidence type="ECO:0000256" key="8">
    <source>
        <dbReference type="ARBA" id="ARBA00023125"/>
    </source>
</evidence>
<dbReference type="InParanoid" id="B0X0L9"/>
<reference evidence="14" key="1">
    <citation type="submission" date="2007-03" db="EMBL/GenBank/DDBJ databases">
        <title>Annotation of Culex pipiens quinquefasciatus.</title>
        <authorList>
            <consortium name="The Broad Institute Genome Sequencing Platform"/>
            <person name="Atkinson P.W."/>
            <person name="Hemingway J."/>
            <person name="Christensen B.M."/>
            <person name="Higgs S."/>
            <person name="Kodira C."/>
            <person name="Hannick L."/>
            <person name="Megy K."/>
            <person name="O'Leary S."/>
            <person name="Pearson M."/>
            <person name="Haas B.J."/>
            <person name="Mauceli E."/>
            <person name="Wortman J.R."/>
            <person name="Lee N.H."/>
            <person name="Guigo R."/>
            <person name="Stanke M."/>
            <person name="Alvarado L."/>
            <person name="Amedeo P."/>
            <person name="Antoine C.H."/>
            <person name="Arensburger P."/>
            <person name="Bidwell S.L."/>
            <person name="Crawford M."/>
            <person name="Camaro F."/>
            <person name="Devon K."/>
            <person name="Engels R."/>
            <person name="Hammond M."/>
            <person name="Howarth C."/>
            <person name="Koehrsen M."/>
            <person name="Lawson D."/>
            <person name="Montgomery P."/>
            <person name="Nene V."/>
            <person name="Nusbaum C."/>
            <person name="Puiu D."/>
            <person name="Romero-Severson J."/>
            <person name="Severson D.W."/>
            <person name="Shumway M."/>
            <person name="Sisk P."/>
            <person name="Stolte C."/>
            <person name="Zeng Q."/>
            <person name="Eisenstadt E."/>
            <person name="Fraser-Liggett C."/>
            <person name="Strausberg R."/>
            <person name="Galagan J."/>
            <person name="Birren B."/>
            <person name="Collins F.H."/>
        </authorList>
    </citation>
    <scope>NUCLEOTIDE SEQUENCE [LARGE SCALE GENOMIC DNA]</scope>
    <source>
        <strain evidence="14">JHB</strain>
    </source>
</reference>
<feature type="compositionally biased region" description="Basic residues" evidence="12">
    <location>
        <begin position="558"/>
        <end position="567"/>
    </location>
</feature>
<feature type="compositionally biased region" description="Basic residues" evidence="12">
    <location>
        <begin position="609"/>
        <end position="618"/>
    </location>
</feature>
<dbReference type="InterPro" id="IPR013087">
    <property type="entry name" value="Znf_C2H2_type"/>
</dbReference>
<feature type="compositionally biased region" description="Basic residues" evidence="12">
    <location>
        <begin position="660"/>
        <end position="669"/>
    </location>
</feature>
<evidence type="ECO:0000256" key="2">
    <source>
        <dbReference type="ARBA" id="ARBA00006991"/>
    </source>
</evidence>
<dbReference type="VEuPathDB" id="VectorBase:CQUJHB012086"/>
<dbReference type="Gene3D" id="3.30.160.60">
    <property type="entry name" value="Classic Zinc Finger"/>
    <property type="match status" value="6"/>
</dbReference>
<protein>
    <submittedName>
        <fullName evidence="14 15">Zinc finger protein</fullName>
    </submittedName>
</protein>
<keyword evidence="5 11" id="KW-0863">Zinc-finger</keyword>
<feature type="domain" description="C2H2-type" evidence="13">
    <location>
        <begin position="320"/>
        <end position="343"/>
    </location>
</feature>